<organism evidence="2 3">
    <name type="scientific">Musa balbisiana</name>
    <name type="common">Banana</name>
    <dbReference type="NCBI Taxonomy" id="52838"/>
    <lineage>
        <taxon>Eukaryota</taxon>
        <taxon>Viridiplantae</taxon>
        <taxon>Streptophyta</taxon>
        <taxon>Embryophyta</taxon>
        <taxon>Tracheophyta</taxon>
        <taxon>Spermatophyta</taxon>
        <taxon>Magnoliopsida</taxon>
        <taxon>Liliopsida</taxon>
        <taxon>Zingiberales</taxon>
        <taxon>Musaceae</taxon>
        <taxon>Musa</taxon>
    </lineage>
</organism>
<proteinExistence type="predicted"/>
<evidence type="ECO:0000313" key="2">
    <source>
        <dbReference type="EMBL" id="THU45333.1"/>
    </source>
</evidence>
<dbReference type="Proteomes" id="UP000317650">
    <property type="component" value="Chromosome 2"/>
</dbReference>
<comment type="caution">
    <text evidence="2">The sequence shown here is derived from an EMBL/GenBank/DDBJ whole genome shotgun (WGS) entry which is preliminary data.</text>
</comment>
<keyword evidence="3" id="KW-1185">Reference proteome</keyword>
<evidence type="ECO:0000313" key="3">
    <source>
        <dbReference type="Proteomes" id="UP000317650"/>
    </source>
</evidence>
<dbReference type="AlphaFoldDB" id="A0A4S8IB81"/>
<accession>A0A4S8IB81</accession>
<feature type="compositionally biased region" description="Basic and acidic residues" evidence="1">
    <location>
        <begin position="44"/>
        <end position="56"/>
    </location>
</feature>
<protein>
    <submittedName>
        <fullName evidence="2">Uncharacterized protein</fullName>
    </submittedName>
</protein>
<sequence length="67" mass="7280">MCRPRNPGSGSVPSEDVVGGRKSEASYGKICDPQLKVARSNFGYDERTRRDEEKGLEAQAGLLPSPE</sequence>
<feature type="region of interest" description="Disordered" evidence="1">
    <location>
        <begin position="42"/>
        <end position="67"/>
    </location>
</feature>
<evidence type="ECO:0000256" key="1">
    <source>
        <dbReference type="SAM" id="MobiDB-lite"/>
    </source>
</evidence>
<feature type="region of interest" description="Disordered" evidence="1">
    <location>
        <begin position="1"/>
        <end position="25"/>
    </location>
</feature>
<dbReference type="EMBL" id="PYDT01000011">
    <property type="protein sequence ID" value="THU45333.1"/>
    <property type="molecule type" value="Genomic_DNA"/>
</dbReference>
<gene>
    <name evidence="2" type="ORF">C4D60_Mb02t16790</name>
</gene>
<name>A0A4S8IB81_MUSBA</name>
<reference evidence="2 3" key="1">
    <citation type="journal article" date="2019" name="Nat. Plants">
        <title>Genome sequencing of Musa balbisiana reveals subgenome evolution and function divergence in polyploid bananas.</title>
        <authorList>
            <person name="Yao X."/>
        </authorList>
    </citation>
    <scope>NUCLEOTIDE SEQUENCE [LARGE SCALE GENOMIC DNA]</scope>
    <source>
        <strain evidence="3">cv. DH-PKW</strain>
        <tissue evidence="2">Leaves</tissue>
    </source>
</reference>